<keyword evidence="5" id="KW-0547">Nucleotide-binding</keyword>
<comment type="cofactor">
    <cofactor evidence="9">
        <name>Mg(2+)</name>
        <dbReference type="ChEBI" id="CHEBI:18420"/>
    </cofactor>
    <text evidence="9">Binds 2 Mg(2+) per subunit.</text>
</comment>
<dbReference type="RefSeq" id="YP_010769983.1">
    <property type="nucleotide sequence ID" value="NC_074126.1"/>
</dbReference>
<evidence type="ECO:0000256" key="3">
    <source>
        <dbReference type="ARBA" id="ARBA00022679"/>
    </source>
</evidence>
<dbReference type="GO" id="GO:0039694">
    <property type="term" value="P:viral RNA genome replication"/>
    <property type="evidence" value="ECO:0007669"/>
    <property type="project" value="InterPro"/>
</dbReference>
<sequence>MPSNIRRRQDVSIRLPDWLGPQFRADVRAAIEGLVEENGFKAAYLRDEIFSKYVDPTTTSASDRRSAAISKWLGQEQLNQTTNMRLQLADDSIDFGWCTWGSFKATVRQFVARVLGPVVYPAVIQQGIHTNGASRGVRRGPSAAIQKLSGDVLLSESAVKHWLAAWSGTMLSSQQMALEERSELFTVPKKSDIDRVACKEPEGNMLLQRSVGIYIRNRLRNVGIDLRDQTRNQNLARIAWGEGLATVDLSSASDSITRQLVFEFLPFDWWSLLDDLRVKSAIVDDHEHELEMFSSMGNGFTFELESLLFWAITRTVCKLSGTRRHPIKGRISVYGDDIIMPSTVVRRQRRLFSFLGFKMNPKKTHWGSKDPFRESCGKHYYRGFDVTPFYIRREVQTLPDLINHLNHLLEWSGRGWGGFLDQELYILWLKWMKFVPKKLWGGIDPSDPSALVTGDSPQKHLVPRTREVGFDQHAGYIHWHMSAQTEPREAFSCDPRIDIGYKVKPVISRGERTSWMPGAFTGFRLTHL</sequence>
<evidence type="ECO:0000313" key="11">
    <source>
        <dbReference type="EMBL" id="DAD50998.1"/>
    </source>
</evidence>
<dbReference type="GO" id="GO:0046872">
    <property type="term" value="F:metal ion binding"/>
    <property type="evidence" value="ECO:0007669"/>
    <property type="project" value="UniProtKB-KW"/>
</dbReference>
<dbReference type="SUPFAM" id="SSF56672">
    <property type="entry name" value="DNA/RNA polymerases"/>
    <property type="match status" value="1"/>
</dbReference>
<evidence type="ECO:0000256" key="7">
    <source>
        <dbReference type="ARBA" id="ARBA00030248"/>
    </source>
</evidence>
<evidence type="ECO:0000256" key="5">
    <source>
        <dbReference type="ARBA" id="ARBA00022741"/>
    </source>
</evidence>
<feature type="binding site" evidence="9">
    <location>
        <position position="248"/>
    </location>
    <ligand>
        <name>Mg(2+)</name>
        <dbReference type="ChEBI" id="CHEBI:18420"/>
        <label>2</label>
    </ligand>
</feature>
<reference evidence="11" key="1">
    <citation type="submission" date="2020-09" db="EMBL/GenBank/DDBJ databases">
        <title>Leviviricetes taxonomy.</title>
        <authorList>
            <person name="Stockdale S.R."/>
            <person name="Callanan J."/>
            <person name="Adriaenssens E.M."/>
            <person name="Kuhn J.H."/>
            <person name="Rumnieks J."/>
            <person name="Shkoporov A."/>
            <person name="Draper L.A."/>
            <person name="Ross P."/>
            <person name="Hill C."/>
        </authorList>
    </citation>
    <scope>NUCLEOTIDE SEQUENCE</scope>
</reference>
<feature type="binding site" evidence="9">
    <location>
        <position position="337"/>
    </location>
    <ligand>
        <name>Mg(2+)</name>
        <dbReference type="ChEBI" id="CHEBI:18420"/>
        <label>2</label>
    </ligand>
</feature>
<evidence type="ECO:0000256" key="2">
    <source>
        <dbReference type="ARBA" id="ARBA00022484"/>
    </source>
</evidence>
<keyword evidence="9" id="KW-0479">Metal-binding</keyword>
<keyword evidence="4" id="KW-0548">Nucleotidyltransferase</keyword>
<name>A0A8S5KZ42_9VIRU</name>
<evidence type="ECO:0000256" key="8">
    <source>
        <dbReference type="ARBA" id="ARBA00048744"/>
    </source>
</evidence>
<evidence type="ECO:0000256" key="4">
    <source>
        <dbReference type="ARBA" id="ARBA00022695"/>
    </source>
</evidence>
<accession>A0A8S5KZ42</accession>
<proteinExistence type="predicted"/>
<feature type="binding site" evidence="9">
    <location>
        <position position="336"/>
    </location>
    <ligand>
        <name>Mg(2+)</name>
        <dbReference type="ChEBI" id="CHEBI:18420"/>
        <label>2</label>
    </ligand>
</feature>
<evidence type="ECO:0000256" key="9">
    <source>
        <dbReference type="PIRSR" id="PIRSR605093-1"/>
    </source>
</evidence>
<evidence type="ECO:0000313" key="12">
    <source>
        <dbReference type="Proteomes" id="UP000679486"/>
    </source>
</evidence>
<keyword evidence="9" id="KW-0460">Magnesium</keyword>
<dbReference type="InterPro" id="IPR005093">
    <property type="entry name" value="RNArep_beta"/>
</dbReference>
<keyword evidence="3" id="KW-0808">Transferase</keyword>
<dbReference type="GO" id="GO:0003968">
    <property type="term" value="F:RNA-directed RNA polymerase activity"/>
    <property type="evidence" value="ECO:0007669"/>
    <property type="project" value="UniProtKB-KW"/>
</dbReference>
<dbReference type="EC" id="2.7.7.48" evidence="1"/>
<dbReference type="InterPro" id="IPR043502">
    <property type="entry name" value="DNA/RNA_pol_sf"/>
</dbReference>
<feature type="domain" description="RdRp catalytic" evidence="10">
    <location>
        <begin position="233"/>
        <end position="368"/>
    </location>
</feature>
<organism evidence="11 12">
    <name type="scientific">ssRNA phage SRR6960509_5</name>
    <dbReference type="NCBI Taxonomy" id="2786532"/>
    <lineage>
        <taxon>Viruses</taxon>
        <taxon>Riboviria</taxon>
        <taxon>Orthornavirae</taxon>
        <taxon>Lenarviricota</taxon>
        <taxon>Leviviricetes</taxon>
        <taxon>Norzivirales</taxon>
        <taxon>Fiersviridae</taxon>
        <taxon>Eahsevirus</taxon>
        <taxon>Eahsevirus limicola</taxon>
        <taxon>Vinehtivirus limicola</taxon>
    </lineage>
</organism>
<dbReference type="GeneID" id="80399155"/>
<protein>
    <recommendedName>
        <fullName evidence="1">RNA-directed RNA polymerase</fullName>
        <ecNumber evidence="1">2.7.7.48</ecNumber>
    </recommendedName>
    <alternativeName>
        <fullName evidence="7">RNA replicase beta chain</fullName>
    </alternativeName>
</protein>
<keyword evidence="6" id="KW-0693">Viral RNA replication</keyword>
<comment type="catalytic activity">
    <reaction evidence="8">
        <text>RNA(n) + a ribonucleoside 5'-triphosphate = RNA(n+1) + diphosphate</text>
        <dbReference type="Rhea" id="RHEA:21248"/>
        <dbReference type="Rhea" id="RHEA-COMP:14527"/>
        <dbReference type="Rhea" id="RHEA-COMP:17342"/>
        <dbReference type="ChEBI" id="CHEBI:33019"/>
        <dbReference type="ChEBI" id="CHEBI:61557"/>
        <dbReference type="ChEBI" id="CHEBI:140395"/>
        <dbReference type="EC" id="2.7.7.48"/>
    </reaction>
</comment>
<dbReference type="Pfam" id="PF03431">
    <property type="entry name" value="RNA_replicase_B"/>
    <property type="match status" value="1"/>
</dbReference>
<keyword evidence="2 11" id="KW-0696">RNA-directed RNA polymerase</keyword>
<dbReference type="Proteomes" id="UP000679486">
    <property type="component" value="Segment"/>
</dbReference>
<keyword evidence="12" id="KW-1185">Reference proteome</keyword>
<evidence type="ECO:0000256" key="6">
    <source>
        <dbReference type="ARBA" id="ARBA00022953"/>
    </source>
</evidence>
<dbReference type="PROSITE" id="PS50522">
    <property type="entry name" value="RDRP_PHAGE"/>
    <property type="match status" value="1"/>
</dbReference>
<dbReference type="KEGG" id="vg:80399155"/>
<dbReference type="EMBL" id="BK013687">
    <property type="protein sequence ID" value="DAD50998.1"/>
    <property type="molecule type" value="Genomic_RNA"/>
</dbReference>
<gene>
    <name evidence="11" type="primary">SRR6960509_5_4</name>
</gene>
<dbReference type="GO" id="GO:0000166">
    <property type="term" value="F:nucleotide binding"/>
    <property type="evidence" value="ECO:0007669"/>
    <property type="project" value="UniProtKB-KW"/>
</dbReference>
<dbReference type="InterPro" id="IPR007096">
    <property type="entry name" value="RNA-dir_Rpol_cat_phage"/>
</dbReference>
<evidence type="ECO:0000256" key="1">
    <source>
        <dbReference type="ARBA" id="ARBA00012494"/>
    </source>
</evidence>
<evidence type="ECO:0000259" key="10">
    <source>
        <dbReference type="PROSITE" id="PS50522"/>
    </source>
</evidence>